<evidence type="ECO:0000259" key="8">
    <source>
        <dbReference type="Pfam" id="PF01551"/>
    </source>
</evidence>
<dbReference type="SUPFAM" id="SSF51261">
    <property type="entry name" value="Duplicated hybrid motif"/>
    <property type="match status" value="1"/>
</dbReference>
<dbReference type="EMBL" id="BMZA01000013">
    <property type="protein sequence ID" value="GGZ12110.1"/>
    <property type="molecule type" value="Genomic_DNA"/>
</dbReference>
<feature type="transmembrane region" description="Helical" evidence="7">
    <location>
        <begin position="12"/>
        <end position="32"/>
    </location>
</feature>
<keyword evidence="3" id="KW-0479">Metal-binding</keyword>
<keyword evidence="5" id="KW-0862">Zinc</keyword>
<keyword evidence="7" id="KW-0812">Transmembrane</keyword>
<comment type="cofactor">
    <cofactor evidence="1">
        <name>Zn(2+)</name>
        <dbReference type="ChEBI" id="CHEBI:29105"/>
    </cofactor>
</comment>
<dbReference type="GO" id="GO:0006508">
    <property type="term" value="P:proteolysis"/>
    <property type="evidence" value="ECO:0007669"/>
    <property type="project" value="UniProtKB-KW"/>
</dbReference>
<dbReference type="AlphaFoldDB" id="A0A918UIE7"/>
<evidence type="ECO:0000313" key="10">
    <source>
        <dbReference type="Proteomes" id="UP000648075"/>
    </source>
</evidence>
<evidence type="ECO:0000256" key="7">
    <source>
        <dbReference type="SAM" id="Phobius"/>
    </source>
</evidence>
<organism evidence="9 10">
    <name type="scientific">Novosphingobium colocasiae</name>
    <dbReference type="NCBI Taxonomy" id="1256513"/>
    <lineage>
        <taxon>Bacteria</taxon>
        <taxon>Pseudomonadati</taxon>
        <taxon>Pseudomonadota</taxon>
        <taxon>Alphaproteobacteria</taxon>
        <taxon>Sphingomonadales</taxon>
        <taxon>Sphingomonadaceae</taxon>
        <taxon>Novosphingobium</taxon>
    </lineage>
</organism>
<evidence type="ECO:0000256" key="5">
    <source>
        <dbReference type="ARBA" id="ARBA00022833"/>
    </source>
</evidence>
<evidence type="ECO:0000313" key="9">
    <source>
        <dbReference type="EMBL" id="GGZ12110.1"/>
    </source>
</evidence>
<dbReference type="GO" id="GO:0004222">
    <property type="term" value="F:metalloendopeptidase activity"/>
    <property type="evidence" value="ECO:0007669"/>
    <property type="project" value="TreeGrafter"/>
</dbReference>
<evidence type="ECO:0000256" key="1">
    <source>
        <dbReference type="ARBA" id="ARBA00001947"/>
    </source>
</evidence>
<dbReference type="RefSeq" id="WP_189622009.1">
    <property type="nucleotide sequence ID" value="NZ_BMZA01000013.1"/>
</dbReference>
<keyword evidence="10" id="KW-1185">Reference proteome</keyword>
<keyword evidence="6" id="KW-0482">Metalloprotease</keyword>
<proteinExistence type="predicted"/>
<gene>
    <name evidence="9" type="ORF">GCM10011614_29070</name>
</gene>
<evidence type="ECO:0000256" key="3">
    <source>
        <dbReference type="ARBA" id="ARBA00022723"/>
    </source>
</evidence>
<reference evidence="9" key="1">
    <citation type="journal article" date="2014" name="Int. J. Syst. Evol. Microbiol.">
        <title>Complete genome sequence of Corynebacterium casei LMG S-19264T (=DSM 44701T), isolated from a smear-ripened cheese.</title>
        <authorList>
            <consortium name="US DOE Joint Genome Institute (JGI-PGF)"/>
            <person name="Walter F."/>
            <person name="Albersmeier A."/>
            <person name="Kalinowski J."/>
            <person name="Ruckert C."/>
        </authorList>
    </citation>
    <scope>NUCLEOTIDE SEQUENCE</scope>
    <source>
        <strain evidence="9">KCTC 32255</strain>
    </source>
</reference>
<dbReference type="PANTHER" id="PTHR21666">
    <property type="entry name" value="PEPTIDASE-RELATED"/>
    <property type="match status" value="1"/>
</dbReference>
<name>A0A918UIE7_9SPHN</name>
<keyword evidence="4" id="KW-0378">Hydrolase</keyword>
<reference evidence="9" key="2">
    <citation type="submission" date="2020-09" db="EMBL/GenBank/DDBJ databases">
        <authorList>
            <person name="Sun Q."/>
            <person name="Kim S."/>
        </authorList>
    </citation>
    <scope>NUCLEOTIDE SEQUENCE</scope>
    <source>
        <strain evidence="9">KCTC 32255</strain>
    </source>
</reference>
<feature type="domain" description="M23ase beta-sheet core" evidence="8">
    <location>
        <begin position="84"/>
        <end position="176"/>
    </location>
</feature>
<evidence type="ECO:0000256" key="2">
    <source>
        <dbReference type="ARBA" id="ARBA00022670"/>
    </source>
</evidence>
<dbReference type="GO" id="GO:0046872">
    <property type="term" value="F:metal ion binding"/>
    <property type="evidence" value="ECO:0007669"/>
    <property type="project" value="UniProtKB-KW"/>
</dbReference>
<dbReference type="InterPro" id="IPR050570">
    <property type="entry name" value="Cell_wall_metabolism_enzyme"/>
</dbReference>
<accession>A0A918UIE7</accession>
<keyword evidence="7" id="KW-1133">Transmembrane helix</keyword>
<dbReference type="CDD" id="cd12797">
    <property type="entry name" value="M23_peptidase"/>
    <property type="match status" value="1"/>
</dbReference>
<sequence>MEPRWQLQARAVGTTFLLTTLFWFGVGGWLYMRQTGSHIPAPAGLAAPPANAQDGSDWHIPVAGVRFDQLTDTFSQSREDGARRHDALDIMAPPGTLVTAAAPGTVEKLFTSADGGNTIYIRSADRRTITYYAHLDSYVPGLAEGQRLNAGAPLGRVGTTGNASPDAPHLHFAVWHIDPERQWYDEASPVNPYDLLRPGTAR</sequence>
<evidence type="ECO:0000256" key="4">
    <source>
        <dbReference type="ARBA" id="ARBA00022801"/>
    </source>
</evidence>
<dbReference type="Proteomes" id="UP000648075">
    <property type="component" value="Unassembled WGS sequence"/>
</dbReference>
<dbReference type="InterPro" id="IPR011055">
    <property type="entry name" value="Dup_hybrid_motif"/>
</dbReference>
<dbReference type="PANTHER" id="PTHR21666:SF288">
    <property type="entry name" value="CELL DIVISION PROTEIN YTFB"/>
    <property type="match status" value="1"/>
</dbReference>
<comment type="caution">
    <text evidence="9">The sequence shown here is derived from an EMBL/GenBank/DDBJ whole genome shotgun (WGS) entry which is preliminary data.</text>
</comment>
<dbReference type="InterPro" id="IPR016047">
    <property type="entry name" value="M23ase_b-sheet_dom"/>
</dbReference>
<keyword evidence="2" id="KW-0645">Protease</keyword>
<dbReference type="Gene3D" id="2.70.70.10">
    <property type="entry name" value="Glucose Permease (Domain IIA)"/>
    <property type="match status" value="1"/>
</dbReference>
<dbReference type="Pfam" id="PF01551">
    <property type="entry name" value="Peptidase_M23"/>
    <property type="match status" value="1"/>
</dbReference>
<keyword evidence="7" id="KW-0472">Membrane</keyword>
<protein>
    <recommendedName>
        <fullName evidence="8">M23ase beta-sheet core domain-containing protein</fullName>
    </recommendedName>
</protein>
<evidence type="ECO:0000256" key="6">
    <source>
        <dbReference type="ARBA" id="ARBA00023049"/>
    </source>
</evidence>